<reference evidence="5 6" key="1">
    <citation type="submission" date="2015-09" db="EMBL/GenBank/DDBJ databases">
        <title>Genome sequencing project for genomic taxonomy and phylogenomics of Bacillus-like bacteria.</title>
        <authorList>
            <person name="Liu B."/>
            <person name="Wang J."/>
            <person name="Zhu Y."/>
            <person name="Liu G."/>
            <person name="Chen Q."/>
            <person name="Chen Z."/>
            <person name="Lan J."/>
            <person name="Che J."/>
            <person name="Ge C."/>
            <person name="Shi H."/>
            <person name="Pan Z."/>
            <person name="Liu X."/>
        </authorList>
    </citation>
    <scope>NUCLEOTIDE SEQUENCE [LARGE SCALE GENOMIC DNA]</scope>
    <source>
        <strain evidence="5 6">DSM 8552</strain>
    </source>
</reference>
<evidence type="ECO:0000313" key="5">
    <source>
        <dbReference type="EMBL" id="KQL44591.1"/>
    </source>
</evidence>
<name>A0ABR5N2B5_BRECH</name>
<evidence type="ECO:0000256" key="2">
    <source>
        <dbReference type="ARBA" id="ARBA00022741"/>
    </source>
</evidence>
<sequence>MSFIAETKSVERTFGRGAAAVRALQGVEMRVESGRLLVLKGRSGSGKTTLLNLLGGLDRPTAGSVYFQGREIGQLSDRERTRIRQKNMGFIFQSFGLIPLMSAAENVVFGLRLSGVPAAEWRERVRESLDCVGLSKRAHHRPFEMSGGEQQRCAIARAVASRPTLLLADEPTAELDSKTGLQISRLFRHLVDEGEMSIVMTTHDPGVMEVADDVYELEDGRIKDERYTAP</sequence>
<proteinExistence type="predicted"/>
<evidence type="ECO:0000259" key="4">
    <source>
        <dbReference type="PROSITE" id="PS50893"/>
    </source>
</evidence>
<dbReference type="EMBL" id="LJJB01000013">
    <property type="protein sequence ID" value="KQL44591.1"/>
    <property type="molecule type" value="Genomic_DNA"/>
</dbReference>
<dbReference type="PANTHER" id="PTHR24220:SF685">
    <property type="entry name" value="ABC TRANSPORTER RELATED"/>
    <property type="match status" value="1"/>
</dbReference>
<gene>
    <name evidence="5" type="ORF">AN963_24720</name>
</gene>
<dbReference type="CDD" id="cd03255">
    <property type="entry name" value="ABC_MJ0796_LolCDE_FtsE"/>
    <property type="match status" value="1"/>
</dbReference>
<dbReference type="InterPro" id="IPR027417">
    <property type="entry name" value="P-loop_NTPase"/>
</dbReference>
<protein>
    <submittedName>
        <fullName evidence="5">Macrolide ABC transporter ATP-binding protein</fullName>
    </submittedName>
</protein>
<dbReference type="PANTHER" id="PTHR24220">
    <property type="entry name" value="IMPORT ATP-BINDING PROTEIN"/>
    <property type="match status" value="1"/>
</dbReference>
<dbReference type="SMART" id="SM00382">
    <property type="entry name" value="AAA"/>
    <property type="match status" value="1"/>
</dbReference>
<keyword evidence="3 5" id="KW-0067">ATP-binding</keyword>
<evidence type="ECO:0000256" key="3">
    <source>
        <dbReference type="ARBA" id="ARBA00022840"/>
    </source>
</evidence>
<comment type="caution">
    <text evidence="5">The sequence shown here is derived from an EMBL/GenBank/DDBJ whole genome shotgun (WGS) entry which is preliminary data.</text>
</comment>
<dbReference type="GO" id="GO:0005524">
    <property type="term" value="F:ATP binding"/>
    <property type="evidence" value="ECO:0007669"/>
    <property type="project" value="UniProtKB-KW"/>
</dbReference>
<keyword evidence="1" id="KW-0813">Transport</keyword>
<evidence type="ECO:0000313" key="6">
    <source>
        <dbReference type="Proteomes" id="UP000051063"/>
    </source>
</evidence>
<keyword evidence="2" id="KW-0547">Nucleotide-binding</keyword>
<feature type="domain" description="ABC transporter" evidence="4">
    <location>
        <begin position="5"/>
        <end position="229"/>
    </location>
</feature>
<dbReference type="SUPFAM" id="SSF52540">
    <property type="entry name" value="P-loop containing nucleoside triphosphate hydrolases"/>
    <property type="match status" value="1"/>
</dbReference>
<dbReference type="InterPro" id="IPR015854">
    <property type="entry name" value="ABC_transpr_LolD-like"/>
</dbReference>
<dbReference type="Pfam" id="PF00005">
    <property type="entry name" value="ABC_tran"/>
    <property type="match status" value="1"/>
</dbReference>
<evidence type="ECO:0000256" key="1">
    <source>
        <dbReference type="ARBA" id="ARBA00022448"/>
    </source>
</evidence>
<organism evidence="5 6">
    <name type="scientific">Brevibacillus choshinensis</name>
    <dbReference type="NCBI Taxonomy" id="54911"/>
    <lineage>
        <taxon>Bacteria</taxon>
        <taxon>Bacillati</taxon>
        <taxon>Bacillota</taxon>
        <taxon>Bacilli</taxon>
        <taxon>Bacillales</taxon>
        <taxon>Paenibacillaceae</taxon>
        <taxon>Brevibacillus</taxon>
    </lineage>
</organism>
<dbReference type="InterPro" id="IPR017911">
    <property type="entry name" value="MacB-like_ATP-bd"/>
</dbReference>
<dbReference type="InterPro" id="IPR003439">
    <property type="entry name" value="ABC_transporter-like_ATP-bd"/>
</dbReference>
<dbReference type="RefSeq" id="WP_055747177.1">
    <property type="nucleotide sequence ID" value="NZ_LJJB01000013.1"/>
</dbReference>
<dbReference type="InterPro" id="IPR003593">
    <property type="entry name" value="AAA+_ATPase"/>
</dbReference>
<keyword evidence="6" id="KW-1185">Reference proteome</keyword>
<accession>A0ABR5N2B5</accession>
<dbReference type="Gene3D" id="3.40.50.300">
    <property type="entry name" value="P-loop containing nucleotide triphosphate hydrolases"/>
    <property type="match status" value="1"/>
</dbReference>
<dbReference type="PROSITE" id="PS50893">
    <property type="entry name" value="ABC_TRANSPORTER_2"/>
    <property type="match status" value="1"/>
</dbReference>
<dbReference type="Proteomes" id="UP000051063">
    <property type="component" value="Unassembled WGS sequence"/>
</dbReference>